<dbReference type="InterPro" id="IPR002156">
    <property type="entry name" value="RNaseH_domain"/>
</dbReference>
<accession>A0A803LVY1</accession>
<sequence length="290" mass="31907">MAETPEQLAVSIERILKREQEVKDRHKRKGNGESSSNHQGYDKRPRLGGNNTGNGGNGQQGGRNNNNQSNNHRGQGQQNQQGSCNRPCRKCDKSHPGRNCNGDFLTCFECGELLFLSPPYCECSTAQSWQSPLLGNYKVNSDAAVFDDRSIGLGGVMRDSVGDPMAATCVLMQGNDNVGVAEALAARHAISIAVEAGLLRIELETDNLKLFKYLDKGTKEASTFRLIVSDILDLSKYCKFIKFSHISRKGNKVAHCLACLSRLFGELRVWTEEVPQETLCFVLSDSSTFA</sequence>
<proteinExistence type="predicted"/>
<feature type="compositionally biased region" description="Low complexity" evidence="1">
    <location>
        <begin position="62"/>
        <end position="82"/>
    </location>
</feature>
<dbReference type="CDD" id="cd06222">
    <property type="entry name" value="RNase_H_like"/>
    <property type="match status" value="1"/>
</dbReference>
<keyword evidence="4" id="KW-1185">Reference proteome</keyword>
<evidence type="ECO:0000259" key="2">
    <source>
        <dbReference type="Pfam" id="PF13456"/>
    </source>
</evidence>
<dbReference type="PANTHER" id="PTHR47074">
    <property type="entry name" value="BNAC02G40300D PROTEIN"/>
    <property type="match status" value="1"/>
</dbReference>
<feature type="compositionally biased region" description="Gly residues" evidence="1">
    <location>
        <begin position="50"/>
        <end position="61"/>
    </location>
</feature>
<dbReference type="InterPro" id="IPR052929">
    <property type="entry name" value="RNase_H-like_EbsB-rel"/>
</dbReference>
<dbReference type="GO" id="GO:0003676">
    <property type="term" value="F:nucleic acid binding"/>
    <property type="evidence" value="ECO:0007669"/>
    <property type="project" value="InterPro"/>
</dbReference>
<evidence type="ECO:0000313" key="3">
    <source>
        <dbReference type="EnsemblPlants" id="AUR62019632-RA:cds"/>
    </source>
</evidence>
<dbReference type="PANTHER" id="PTHR47074:SF21">
    <property type="entry name" value="RNASE H TYPE-1 DOMAIN-CONTAINING PROTEIN"/>
    <property type="match status" value="1"/>
</dbReference>
<protein>
    <recommendedName>
        <fullName evidence="2">RNase H type-1 domain-containing protein</fullName>
    </recommendedName>
</protein>
<dbReference type="Pfam" id="PF13456">
    <property type="entry name" value="RVT_3"/>
    <property type="match status" value="1"/>
</dbReference>
<organism evidence="3 4">
    <name type="scientific">Chenopodium quinoa</name>
    <name type="common">Quinoa</name>
    <dbReference type="NCBI Taxonomy" id="63459"/>
    <lineage>
        <taxon>Eukaryota</taxon>
        <taxon>Viridiplantae</taxon>
        <taxon>Streptophyta</taxon>
        <taxon>Embryophyta</taxon>
        <taxon>Tracheophyta</taxon>
        <taxon>Spermatophyta</taxon>
        <taxon>Magnoliopsida</taxon>
        <taxon>eudicotyledons</taxon>
        <taxon>Gunneridae</taxon>
        <taxon>Pentapetalae</taxon>
        <taxon>Caryophyllales</taxon>
        <taxon>Chenopodiaceae</taxon>
        <taxon>Chenopodioideae</taxon>
        <taxon>Atripliceae</taxon>
        <taxon>Chenopodium</taxon>
    </lineage>
</organism>
<dbReference type="Gramene" id="AUR62019632-RA">
    <property type="protein sequence ID" value="AUR62019632-RA:cds"/>
    <property type="gene ID" value="AUR62019632"/>
</dbReference>
<reference evidence="3" key="2">
    <citation type="submission" date="2021-03" db="UniProtKB">
        <authorList>
            <consortium name="EnsemblPlants"/>
        </authorList>
    </citation>
    <scope>IDENTIFICATION</scope>
</reference>
<feature type="region of interest" description="Disordered" evidence="1">
    <location>
        <begin position="1"/>
        <end position="88"/>
    </location>
</feature>
<dbReference type="InterPro" id="IPR036397">
    <property type="entry name" value="RNaseH_sf"/>
</dbReference>
<name>A0A803LVY1_CHEQI</name>
<evidence type="ECO:0000313" key="4">
    <source>
        <dbReference type="Proteomes" id="UP000596660"/>
    </source>
</evidence>
<dbReference type="SUPFAM" id="SSF53098">
    <property type="entry name" value="Ribonuclease H-like"/>
    <property type="match status" value="1"/>
</dbReference>
<reference evidence="3" key="1">
    <citation type="journal article" date="2017" name="Nature">
        <title>The genome of Chenopodium quinoa.</title>
        <authorList>
            <person name="Jarvis D.E."/>
            <person name="Ho Y.S."/>
            <person name="Lightfoot D.J."/>
            <person name="Schmoeckel S.M."/>
            <person name="Li B."/>
            <person name="Borm T.J.A."/>
            <person name="Ohyanagi H."/>
            <person name="Mineta K."/>
            <person name="Michell C.T."/>
            <person name="Saber N."/>
            <person name="Kharbatia N.M."/>
            <person name="Rupper R.R."/>
            <person name="Sharp A.R."/>
            <person name="Dally N."/>
            <person name="Boughton B.A."/>
            <person name="Woo Y.H."/>
            <person name="Gao G."/>
            <person name="Schijlen E.G.W.M."/>
            <person name="Guo X."/>
            <person name="Momin A.A."/>
            <person name="Negrao S."/>
            <person name="Al-Babili S."/>
            <person name="Gehring C."/>
            <person name="Roessner U."/>
            <person name="Jung C."/>
            <person name="Murphy K."/>
            <person name="Arold S.T."/>
            <person name="Gojobori T."/>
            <person name="van der Linden C.G."/>
            <person name="van Loo E.N."/>
            <person name="Jellen E.N."/>
            <person name="Maughan P.J."/>
            <person name="Tester M."/>
        </authorList>
    </citation>
    <scope>NUCLEOTIDE SEQUENCE [LARGE SCALE GENOMIC DNA]</scope>
    <source>
        <strain evidence="3">cv. PI 614886</strain>
    </source>
</reference>
<dbReference type="AlphaFoldDB" id="A0A803LVY1"/>
<dbReference type="EnsemblPlants" id="AUR62019632-RA">
    <property type="protein sequence ID" value="AUR62019632-RA:cds"/>
    <property type="gene ID" value="AUR62019632"/>
</dbReference>
<feature type="domain" description="RNase H type-1" evidence="2">
    <location>
        <begin position="140"/>
        <end position="258"/>
    </location>
</feature>
<dbReference type="GO" id="GO:0004523">
    <property type="term" value="F:RNA-DNA hybrid ribonuclease activity"/>
    <property type="evidence" value="ECO:0007669"/>
    <property type="project" value="InterPro"/>
</dbReference>
<dbReference type="InterPro" id="IPR012337">
    <property type="entry name" value="RNaseH-like_sf"/>
</dbReference>
<evidence type="ECO:0000256" key="1">
    <source>
        <dbReference type="SAM" id="MobiDB-lite"/>
    </source>
</evidence>
<dbReference type="Proteomes" id="UP000596660">
    <property type="component" value="Unplaced"/>
</dbReference>
<feature type="compositionally biased region" description="Basic and acidic residues" evidence="1">
    <location>
        <begin position="14"/>
        <end position="24"/>
    </location>
</feature>
<dbReference type="Gene3D" id="3.30.420.10">
    <property type="entry name" value="Ribonuclease H-like superfamily/Ribonuclease H"/>
    <property type="match status" value="1"/>
</dbReference>
<dbReference type="InterPro" id="IPR044730">
    <property type="entry name" value="RNase_H-like_dom_plant"/>
</dbReference>